<protein>
    <submittedName>
        <fullName evidence="1">Uncharacterized protein</fullName>
    </submittedName>
</protein>
<dbReference type="Proteomes" id="UP000276133">
    <property type="component" value="Unassembled WGS sequence"/>
</dbReference>
<accession>A0A3M7PXM0</accession>
<evidence type="ECO:0000313" key="1">
    <source>
        <dbReference type="EMBL" id="RNA03535.1"/>
    </source>
</evidence>
<gene>
    <name evidence="1" type="ORF">BpHYR1_045737</name>
</gene>
<keyword evidence="2" id="KW-1185">Reference proteome</keyword>
<evidence type="ECO:0000313" key="2">
    <source>
        <dbReference type="Proteomes" id="UP000276133"/>
    </source>
</evidence>
<proteinExistence type="predicted"/>
<name>A0A3M7PXM0_BRAPC</name>
<comment type="caution">
    <text evidence="1">The sequence shown here is derived from an EMBL/GenBank/DDBJ whole genome shotgun (WGS) entry which is preliminary data.</text>
</comment>
<reference evidence="1 2" key="1">
    <citation type="journal article" date="2018" name="Sci. Rep.">
        <title>Genomic signatures of local adaptation to the degree of environmental predictability in rotifers.</title>
        <authorList>
            <person name="Franch-Gras L."/>
            <person name="Hahn C."/>
            <person name="Garcia-Roger E.M."/>
            <person name="Carmona M.J."/>
            <person name="Serra M."/>
            <person name="Gomez A."/>
        </authorList>
    </citation>
    <scope>NUCLEOTIDE SEQUENCE [LARGE SCALE GENOMIC DNA]</scope>
    <source>
        <strain evidence="1">HYR1</strain>
    </source>
</reference>
<dbReference type="AlphaFoldDB" id="A0A3M7PXM0"/>
<sequence length="64" mass="7729">MNEQKIFIYRGTYSIYVKNLLLKCLLFRSLDSIDSRSPRTKFNISFYSKVFEDLRIVLSFLHYP</sequence>
<organism evidence="1 2">
    <name type="scientific">Brachionus plicatilis</name>
    <name type="common">Marine rotifer</name>
    <name type="synonym">Brachionus muelleri</name>
    <dbReference type="NCBI Taxonomy" id="10195"/>
    <lineage>
        <taxon>Eukaryota</taxon>
        <taxon>Metazoa</taxon>
        <taxon>Spiralia</taxon>
        <taxon>Gnathifera</taxon>
        <taxon>Rotifera</taxon>
        <taxon>Eurotatoria</taxon>
        <taxon>Monogononta</taxon>
        <taxon>Pseudotrocha</taxon>
        <taxon>Ploima</taxon>
        <taxon>Brachionidae</taxon>
        <taxon>Brachionus</taxon>
    </lineage>
</organism>
<dbReference type="EMBL" id="REGN01008458">
    <property type="protein sequence ID" value="RNA03535.1"/>
    <property type="molecule type" value="Genomic_DNA"/>
</dbReference>